<comment type="caution">
    <text evidence="1">The sequence shown here is derived from an EMBL/GenBank/DDBJ whole genome shotgun (WGS) entry which is preliminary data.</text>
</comment>
<dbReference type="EMBL" id="CAKXAJ010013753">
    <property type="protein sequence ID" value="CAH2216033.1"/>
    <property type="molecule type" value="Genomic_DNA"/>
</dbReference>
<evidence type="ECO:0000313" key="1">
    <source>
        <dbReference type="EMBL" id="CAH2216033.1"/>
    </source>
</evidence>
<protein>
    <submittedName>
        <fullName evidence="1">Jg2839 protein</fullName>
    </submittedName>
</protein>
<dbReference type="AlphaFoldDB" id="A0A8S4QQD7"/>
<proteinExistence type="predicted"/>
<reference evidence="1" key="1">
    <citation type="submission" date="2022-03" db="EMBL/GenBank/DDBJ databases">
        <authorList>
            <person name="Lindestad O."/>
        </authorList>
    </citation>
    <scope>NUCLEOTIDE SEQUENCE</scope>
</reference>
<dbReference type="Proteomes" id="UP000838756">
    <property type="component" value="Unassembled WGS sequence"/>
</dbReference>
<organism evidence="1 2">
    <name type="scientific">Pararge aegeria aegeria</name>
    <dbReference type="NCBI Taxonomy" id="348720"/>
    <lineage>
        <taxon>Eukaryota</taxon>
        <taxon>Metazoa</taxon>
        <taxon>Ecdysozoa</taxon>
        <taxon>Arthropoda</taxon>
        <taxon>Hexapoda</taxon>
        <taxon>Insecta</taxon>
        <taxon>Pterygota</taxon>
        <taxon>Neoptera</taxon>
        <taxon>Endopterygota</taxon>
        <taxon>Lepidoptera</taxon>
        <taxon>Glossata</taxon>
        <taxon>Ditrysia</taxon>
        <taxon>Papilionoidea</taxon>
        <taxon>Nymphalidae</taxon>
        <taxon>Satyrinae</taxon>
        <taxon>Satyrini</taxon>
        <taxon>Parargina</taxon>
        <taxon>Pararge</taxon>
    </lineage>
</organism>
<evidence type="ECO:0000313" key="2">
    <source>
        <dbReference type="Proteomes" id="UP000838756"/>
    </source>
</evidence>
<accession>A0A8S4QQD7</accession>
<sequence>MIHAYGRSRVAPSGKPMTIPGLELSAALCASCLTSIRAAIANCVHWCDYLLGWIKTSPTKLKMFVANRFEEICEKAHQLAH</sequence>
<name>A0A8S4QQD7_9NEOP</name>
<keyword evidence="2" id="KW-1185">Reference proteome</keyword>
<gene>
    <name evidence="1" type="primary">jg2839</name>
    <name evidence="1" type="ORF">PAEG_LOCUS4111</name>
</gene>